<dbReference type="PANTHER" id="PTHR43446:SF1">
    <property type="entry name" value="BAND 7 DOMAIN-CONTAINING PROTEIN"/>
    <property type="match status" value="1"/>
</dbReference>
<evidence type="ECO:0000259" key="2">
    <source>
        <dbReference type="SMART" id="SM00244"/>
    </source>
</evidence>
<dbReference type="AlphaFoldDB" id="F8K2G9"/>
<sequence length="314" mass="33360">MSDPIATDPLGTPEMPAPRITERRALGMPGLPFLLLALVALAGGIALVAVGAGMSSSGSSATSVALVLIGAVVIVADLITLAGLTQVAPGEARVCQLFGRYQGTIRQDGLRWVNPFTSRRRISTRLRNHETDVLKVNDAYGNPIEIACVVVWQVEDTAQAVFEVDSFVDFVSIQTDTAVRHIATNYAYDAHGADELSLRENAEAITEQLSAEIAARVVSAGVRIIESRFTHLAYAPEIASAMLQRQQAGAIVAARQTIVDGAVGMVESALNRIAEQGLVDLDEERKAAMVSNLLVVLCGDRAAQPVLNTGTLYQ</sequence>
<reference evidence="4" key="1">
    <citation type="submission" date="2011-12" db="EMBL/GenBank/DDBJ databases">
        <title>Complete genome sequence of Streptomyces cattleya strain DSM 46488.</title>
        <authorList>
            <person name="Ou H.-Y."/>
            <person name="Li P."/>
            <person name="Zhao C."/>
            <person name="O'Hagan D."/>
            <person name="Deng Z."/>
        </authorList>
    </citation>
    <scope>NUCLEOTIDE SEQUENCE [LARGE SCALE GENOMIC DNA]</scope>
    <source>
        <strain evidence="4">ATCC 35852 / DSM 46488 / JCM 4925 / NBRC 14057 / NRRL 8057</strain>
    </source>
</reference>
<dbReference type="InterPro" id="IPR036013">
    <property type="entry name" value="Band_7/SPFH_dom_sf"/>
</dbReference>
<dbReference type="KEGG" id="sct:SCAT_3905"/>
<dbReference type="HOGENOM" id="CLU_053998_0_0_11"/>
<dbReference type="KEGG" id="scy:SCATT_38900"/>
<keyword evidence="1" id="KW-0812">Transmembrane</keyword>
<name>F8K2G9_STREN</name>
<evidence type="ECO:0000313" key="3">
    <source>
        <dbReference type="EMBL" id="AEW96261.1"/>
    </source>
</evidence>
<dbReference type="SMART" id="SM00244">
    <property type="entry name" value="PHB"/>
    <property type="match status" value="1"/>
</dbReference>
<evidence type="ECO:0000313" key="4">
    <source>
        <dbReference type="Proteomes" id="UP000007842"/>
    </source>
</evidence>
<dbReference type="SUPFAM" id="SSF117892">
    <property type="entry name" value="Band 7/SPFH domain"/>
    <property type="match status" value="1"/>
</dbReference>
<dbReference type="PATRIC" id="fig|1003195.11.peg.5354"/>
<keyword evidence="1" id="KW-1133">Transmembrane helix</keyword>
<feature type="transmembrane region" description="Helical" evidence="1">
    <location>
        <begin position="33"/>
        <end position="52"/>
    </location>
</feature>
<dbReference type="EMBL" id="CP003219">
    <property type="protein sequence ID" value="AEW96261.1"/>
    <property type="molecule type" value="Genomic_DNA"/>
</dbReference>
<keyword evidence="1" id="KW-0472">Membrane</keyword>
<keyword evidence="4" id="KW-1185">Reference proteome</keyword>
<dbReference type="RefSeq" id="WP_014144620.1">
    <property type="nucleotide sequence ID" value="NC_016111.1"/>
</dbReference>
<dbReference type="InterPro" id="IPR001107">
    <property type="entry name" value="Band_7"/>
</dbReference>
<feature type="transmembrane region" description="Helical" evidence="1">
    <location>
        <begin position="64"/>
        <end position="84"/>
    </location>
</feature>
<gene>
    <name evidence="3" type="ordered locus">SCATT_38900</name>
</gene>
<dbReference type="Proteomes" id="UP000007842">
    <property type="component" value="Chromosome"/>
</dbReference>
<dbReference type="eggNOG" id="COG0330">
    <property type="taxonomic scope" value="Bacteria"/>
</dbReference>
<dbReference type="PANTHER" id="PTHR43446">
    <property type="entry name" value="MEMBRANE PROTEIN-RELATED"/>
    <property type="match status" value="1"/>
</dbReference>
<organism evidence="3 4">
    <name type="scientific">Streptantibioticus cattleyicolor (strain ATCC 35852 / DSM 46488 / JCM 4925 / NBRC 14057 / NRRL 8057)</name>
    <name type="common">Streptomyces cattleya</name>
    <dbReference type="NCBI Taxonomy" id="1003195"/>
    <lineage>
        <taxon>Bacteria</taxon>
        <taxon>Bacillati</taxon>
        <taxon>Actinomycetota</taxon>
        <taxon>Actinomycetes</taxon>
        <taxon>Kitasatosporales</taxon>
        <taxon>Streptomycetaceae</taxon>
        <taxon>Streptantibioticus</taxon>
    </lineage>
</organism>
<dbReference type="STRING" id="1003195.SCATT_38900"/>
<dbReference type="Gene3D" id="3.30.479.30">
    <property type="entry name" value="Band 7 domain"/>
    <property type="match status" value="1"/>
</dbReference>
<protein>
    <submittedName>
        <fullName evidence="3">Integral membrane protein</fullName>
    </submittedName>
</protein>
<accession>G8WSM6</accession>
<feature type="domain" description="Band 7" evidence="2">
    <location>
        <begin position="82"/>
        <end position="246"/>
    </location>
</feature>
<dbReference type="Pfam" id="PF01145">
    <property type="entry name" value="Band_7"/>
    <property type="match status" value="1"/>
</dbReference>
<dbReference type="CDD" id="cd03402">
    <property type="entry name" value="SPFH_like_u2"/>
    <property type="match status" value="1"/>
</dbReference>
<evidence type="ECO:0000256" key="1">
    <source>
        <dbReference type="SAM" id="Phobius"/>
    </source>
</evidence>
<accession>F8K2G9</accession>
<dbReference type="OrthoDB" id="9813479at2"/>
<proteinExistence type="predicted"/>